<dbReference type="AlphaFoldDB" id="A0AAD9RFN3"/>
<dbReference type="EMBL" id="JAIFRP010000166">
    <property type="protein sequence ID" value="KAK2578799.1"/>
    <property type="molecule type" value="Genomic_DNA"/>
</dbReference>
<feature type="compositionally biased region" description="Basic and acidic residues" evidence="1">
    <location>
        <begin position="48"/>
        <end position="66"/>
    </location>
</feature>
<evidence type="ECO:0000313" key="2">
    <source>
        <dbReference type="EMBL" id="KAK2578799.1"/>
    </source>
</evidence>
<evidence type="ECO:0000256" key="1">
    <source>
        <dbReference type="SAM" id="MobiDB-lite"/>
    </source>
</evidence>
<feature type="region of interest" description="Disordered" evidence="1">
    <location>
        <begin position="1"/>
        <end position="146"/>
    </location>
</feature>
<feature type="compositionally biased region" description="Basic and acidic residues" evidence="1">
    <location>
        <begin position="17"/>
        <end position="31"/>
    </location>
</feature>
<dbReference type="Proteomes" id="UP001258017">
    <property type="component" value="Unassembled WGS sequence"/>
</dbReference>
<comment type="caution">
    <text evidence="2">The sequence shown here is derived from an EMBL/GenBank/DDBJ whole genome shotgun (WGS) entry which is preliminary data.</text>
</comment>
<gene>
    <name evidence="2" type="ORF">KPH14_010912</name>
</gene>
<protein>
    <submittedName>
        <fullName evidence="2">Uncharacterized protein</fullName>
    </submittedName>
</protein>
<reference evidence="2" key="1">
    <citation type="submission" date="2021-08" db="EMBL/GenBank/DDBJ databases">
        <authorList>
            <person name="Misof B."/>
            <person name="Oliver O."/>
            <person name="Podsiadlowski L."/>
            <person name="Donath A."/>
            <person name="Peters R."/>
            <person name="Mayer C."/>
            <person name="Rust J."/>
            <person name="Gunkel S."/>
            <person name="Lesny P."/>
            <person name="Martin S."/>
            <person name="Oeyen J.P."/>
            <person name="Petersen M."/>
            <person name="Panagiotis P."/>
            <person name="Wilbrandt J."/>
            <person name="Tanja T."/>
        </authorList>
    </citation>
    <scope>NUCLEOTIDE SEQUENCE</scope>
    <source>
        <strain evidence="2">GBR_01_08_01A</strain>
        <tissue evidence="2">Thorax + abdomen</tissue>
    </source>
</reference>
<reference evidence="2" key="2">
    <citation type="journal article" date="2023" name="Commun. Biol.">
        <title>Intrasexual cuticular hydrocarbon dimorphism in a wasp sheds light on hydrocarbon biosynthesis genes in Hymenoptera.</title>
        <authorList>
            <person name="Moris V.C."/>
            <person name="Podsiadlowski L."/>
            <person name="Martin S."/>
            <person name="Oeyen J.P."/>
            <person name="Donath A."/>
            <person name="Petersen M."/>
            <person name="Wilbrandt J."/>
            <person name="Misof B."/>
            <person name="Liedtke D."/>
            <person name="Thamm M."/>
            <person name="Scheiner R."/>
            <person name="Schmitt T."/>
            <person name="Niehuis O."/>
        </authorList>
    </citation>
    <scope>NUCLEOTIDE SEQUENCE</scope>
    <source>
        <strain evidence="2">GBR_01_08_01A</strain>
    </source>
</reference>
<proteinExistence type="predicted"/>
<sequence length="146" mass="16676">MNRRRRQIPFPGDREEDEFHSQEISSERMQPEPRSNYTLHSSTPSPSDKARAELRTASTLRRDKARAGLSPQDGSHWRQHTPTPMGTTLSPSSRRSMRSSALPPSPLQPVRRLHHSLRSTTSLPLRGFVRNYGRAVSQSPRQNQLE</sequence>
<accession>A0AAD9RFN3</accession>
<feature type="compositionally biased region" description="Polar residues" evidence="1">
    <location>
        <begin position="136"/>
        <end position="146"/>
    </location>
</feature>
<organism evidence="2 3">
    <name type="scientific">Odynerus spinipes</name>
    <dbReference type="NCBI Taxonomy" id="1348599"/>
    <lineage>
        <taxon>Eukaryota</taxon>
        <taxon>Metazoa</taxon>
        <taxon>Ecdysozoa</taxon>
        <taxon>Arthropoda</taxon>
        <taxon>Hexapoda</taxon>
        <taxon>Insecta</taxon>
        <taxon>Pterygota</taxon>
        <taxon>Neoptera</taxon>
        <taxon>Endopterygota</taxon>
        <taxon>Hymenoptera</taxon>
        <taxon>Apocrita</taxon>
        <taxon>Aculeata</taxon>
        <taxon>Vespoidea</taxon>
        <taxon>Vespidae</taxon>
        <taxon>Eumeninae</taxon>
        <taxon>Odynerus</taxon>
    </lineage>
</organism>
<name>A0AAD9RFN3_9HYME</name>
<feature type="compositionally biased region" description="Low complexity" evidence="1">
    <location>
        <begin position="89"/>
        <end position="102"/>
    </location>
</feature>
<evidence type="ECO:0000313" key="3">
    <source>
        <dbReference type="Proteomes" id="UP001258017"/>
    </source>
</evidence>
<feature type="compositionally biased region" description="Polar residues" evidence="1">
    <location>
        <begin position="32"/>
        <end position="46"/>
    </location>
</feature>
<keyword evidence="3" id="KW-1185">Reference proteome</keyword>